<geneLocation type="plasmid" evidence="1">
    <name>pMG2_SR198</name>
</geneLocation>
<sequence>MNSPQIIAELPLLKQTQTEATKKYSWPAGETMDVVCPNCTGIVATQISVVRDDDLPLRPEDCEGCNAQFEVYPGGKTVLVSAPMSGPPSERVLKAIKFFKSLTFDPNGARDWPFTTEVETLVTVAWLEEFEDGTQQFIDADQEPPHIYSPRLDPEALERFCETYIELYRTFHDVHEAALDRREPVPMTPFW</sequence>
<protein>
    <submittedName>
        <fullName evidence="1">Putative transmembrane protein</fullName>
    </submittedName>
</protein>
<keyword evidence="1" id="KW-0614">Plasmid</keyword>
<dbReference type="EMBL" id="KU950310">
    <property type="protein sequence ID" value="AMW88290.1"/>
    <property type="molecule type" value="Genomic_DNA"/>
</dbReference>
<dbReference type="AlphaFoldDB" id="A0A286JZR6"/>
<proteinExistence type="predicted"/>
<accession>A0A286JZR6</accession>
<name>A0A286JZR6_PSESF</name>
<keyword evidence="1" id="KW-0812">Transmembrane</keyword>
<organism evidence="1">
    <name type="scientific">Pseudomonas syringae pv. actinidiae</name>
    <dbReference type="NCBI Taxonomy" id="103796"/>
    <lineage>
        <taxon>Bacteria</taxon>
        <taxon>Pseudomonadati</taxon>
        <taxon>Pseudomonadota</taxon>
        <taxon>Gammaproteobacteria</taxon>
        <taxon>Pseudomonadales</taxon>
        <taxon>Pseudomonadaceae</taxon>
        <taxon>Pseudomonas</taxon>
        <taxon>Pseudomonas syringae</taxon>
    </lineage>
</organism>
<keyword evidence="1" id="KW-0472">Membrane</keyword>
<evidence type="ECO:0000313" key="1">
    <source>
        <dbReference type="EMBL" id="AMW88290.1"/>
    </source>
</evidence>
<dbReference type="RefSeq" id="WP_080494999.1">
    <property type="nucleotide sequence ID" value="NZ_KU950310.1"/>
</dbReference>
<reference evidence="1" key="1">
    <citation type="submission" date="2016-03" db="EMBL/GenBank/DDBJ databases">
        <title>The evolution of Pseudomonas syringe pv. actinidiae in New Zealand.</title>
        <authorList>
            <person name="Butler M.I."/>
            <person name="Taiaroa G."/>
            <person name="Stockwell P."/>
            <person name="Lamont I."/>
            <person name="Poulter R."/>
        </authorList>
    </citation>
    <scope>NUCLEOTIDE SEQUENCE</scope>
    <source>
        <strain evidence="1">SR198</strain>
        <plasmid evidence="1">pMG2_SR198</plasmid>
    </source>
</reference>